<dbReference type="OrthoDB" id="418262at2759"/>
<dbReference type="EMBL" id="CAMXCT020006517">
    <property type="protein sequence ID" value="CAL1168538.1"/>
    <property type="molecule type" value="Genomic_DNA"/>
</dbReference>
<evidence type="ECO:0000313" key="3">
    <source>
        <dbReference type="Proteomes" id="UP001152797"/>
    </source>
</evidence>
<dbReference type="AlphaFoldDB" id="A0A9P1GJB5"/>
<reference evidence="1" key="1">
    <citation type="submission" date="2022-10" db="EMBL/GenBank/DDBJ databases">
        <authorList>
            <person name="Chen Y."/>
            <person name="Dougan E. K."/>
            <person name="Chan C."/>
            <person name="Rhodes N."/>
            <person name="Thang M."/>
        </authorList>
    </citation>
    <scope>NUCLEOTIDE SEQUENCE</scope>
</reference>
<accession>A0A9P1GJB5</accession>
<name>A0A9P1GJB5_9DINO</name>
<comment type="caution">
    <text evidence="1">The sequence shown here is derived from an EMBL/GenBank/DDBJ whole genome shotgun (WGS) entry which is preliminary data.</text>
</comment>
<sequence>MAIPEEVVQKVKAIISEAEEGERFVKSVHAALKELEASGHLYKLQIHNRHVGCHPQNRDGSGVNGVDVHQLLDDIVTAGFVPERVSAIAVEVSDNAELVFNQTLVSQHGGQLGSMDASQLKVLSLAGSHTNFVMRLFDQEVAHENEKVSANGKLSKEMLSRHDMAFHEAVVHGYQWRVLSKHVTQQLPELLTMVQRTGNATLARGEHELQLLRRLHGIWVSQSQTVGLHVSYEKVKRIASPGISSPLMKTLPHLFTFALKASGGITPWLLQETEAFVRAHASSTKTLGAELWQALGQDVKGQTQFLRFRHGMVKMAYVKMAYVKDKITLADIKKALHNKDFKGKVSTAESIMNKWRSLLNEIGADKNKSNLLFACSMADMALTAHTLDIKLPGERQYDKPEGLAHDFCLCLRGMGYAVADPWADCEEPEPASSSQGSAQPFDPKLLMREVNDAGQVTNQASVLSSAGYEIGCHVKRKADGTEGIIESVESNGMVRIKVEGESRLAKLKMSAILNGEWVKFTPSAEPVVMETLAQHFMARQESWKSQLAIAKLTMALDALAKKNDQVIMDKLKLQLRPQKAIMVTTKFAKNKLVFVPLSTAIKPKKDKDADIVASVAGMDFTLTPSTVIPTDERTGCLACFFLVACTQVADEANMEITWHKDGDVKVPLLRNSKALSPDDKLLRHVPKKQVASEALAFSPAKRRRVKS</sequence>
<gene>
    <name evidence="1" type="ORF">C1SCF055_LOCUS40009</name>
</gene>
<dbReference type="Proteomes" id="UP001152797">
    <property type="component" value="Unassembled WGS sequence"/>
</dbReference>
<evidence type="ECO:0000313" key="1">
    <source>
        <dbReference type="EMBL" id="CAI4015163.1"/>
    </source>
</evidence>
<dbReference type="EMBL" id="CAMXCT030006517">
    <property type="protein sequence ID" value="CAL4802475.1"/>
    <property type="molecule type" value="Genomic_DNA"/>
</dbReference>
<proteinExistence type="predicted"/>
<protein>
    <submittedName>
        <fullName evidence="1">Uncharacterized protein</fullName>
    </submittedName>
</protein>
<keyword evidence="3" id="KW-1185">Reference proteome</keyword>
<organism evidence="1">
    <name type="scientific">Cladocopium goreaui</name>
    <dbReference type="NCBI Taxonomy" id="2562237"/>
    <lineage>
        <taxon>Eukaryota</taxon>
        <taxon>Sar</taxon>
        <taxon>Alveolata</taxon>
        <taxon>Dinophyceae</taxon>
        <taxon>Suessiales</taxon>
        <taxon>Symbiodiniaceae</taxon>
        <taxon>Cladocopium</taxon>
    </lineage>
</organism>
<evidence type="ECO:0000313" key="2">
    <source>
        <dbReference type="EMBL" id="CAL4802475.1"/>
    </source>
</evidence>
<reference evidence="2 3" key="2">
    <citation type="submission" date="2024-05" db="EMBL/GenBank/DDBJ databases">
        <authorList>
            <person name="Chen Y."/>
            <person name="Shah S."/>
            <person name="Dougan E. K."/>
            <person name="Thang M."/>
            <person name="Chan C."/>
        </authorList>
    </citation>
    <scope>NUCLEOTIDE SEQUENCE [LARGE SCALE GENOMIC DNA]</scope>
</reference>
<dbReference type="EMBL" id="CAMXCT010006517">
    <property type="protein sequence ID" value="CAI4015163.1"/>
    <property type="molecule type" value="Genomic_DNA"/>
</dbReference>